<reference evidence="2 3" key="1">
    <citation type="journal article" date="2008" name="Proc. Natl. Acad. Sci. U.S.A.">
        <title>The genome of Clostridium kluyveri, a strict anaerobe with unique metabolic features.</title>
        <authorList>
            <person name="Seedorf H."/>
            <person name="Fricke W.F."/>
            <person name="Veith B."/>
            <person name="Brueggemann H."/>
            <person name="Liesegang H."/>
            <person name="Strittmatter A."/>
            <person name="Miethke M."/>
            <person name="Buckel W."/>
            <person name="Hinderberger J."/>
            <person name="Li F."/>
            <person name="Hagemeier C."/>
            <person name="Thauer R.K."/>
            <person name="Gottschalk G."/>
        </authorList>
    </citation>
    <scope>NUCLEOTIDE SEQUENCE [LARGE SCALE GENOMIC DNA]</scope>
    <source>
        <strain evidence="3">ATCC 8527 / DSM 555 / NCIMB 10680</strain>
    </source>
</reference>
<dbReference type="RefSeq" id="WP_012101395.1">
    <property type="nucleotide sequence ID" value="NC_009706.1"/>
</dbReference>
<feature type="domain" description="Transposase IS30-like HTH" evidence="1">
    <location>
        <begin position="9"/>
        <end position="50"/>
    </location>
</feature>
<protein>
    <submittedName>
        <fullName evidence="2">Transposase</fullName>
    </submittedName>
</protein>
<evidence type="ECO:0000259" key="1">
    <source>
        <dbReference type="Pfam" id="PF13936"/>
    </source>
</evidence>
<name>A5N6Y2_CLOK5</name>
<accession>A5N6Y2</accession>
<dbReference type="InterPro" id="IPR025246">
    <property type="entry name" value="IS30-like_HTH"/>
</dbReference>
<dbReference type="HOGENOM" id="CLU_046274_1_0_9"/>
<organism evidence="2 3">
    <name type="scientific">Clostridium kluyveri (strain ATCC 8527 / DSM 555 / NBRC 12016 / NCIMB 10680 / K1)</name>
    <dbReference type="NCBI Taxonomy" id="431943"/>
    <lineage>
        <taxon>Bacteria</taxon>
        <taxon>Bacillati</taxon>
        <taxon>Bacillota</taxon>
        <taxon>Clostridia</taxon>
        <taxon>Eubacteriales</taxon>
        <taxon>Clostridiaceae</taxon>
        <taxon>Clostridium</taxon>
    </lineage>
</organism>
<dbReference type="AlphaFoldDB" id="A5N6Y2"/>
<gene>
    <name evidence="2" type="ordered locus">CKL_1021</name>
</gene>
<dbReference type="STRING" id="431943.CKL_1021"/>
<sequence>MCKVKKFDCKHLTTTQRIKIEKGLMDGKSFASIARSIDKHPSTVSKEVKKYRYFPRRKDPKKVLQCAHFKSCQMRFLCQNKDCVRPCKLCYDTKLGIRQCSLICPDYQETICPKLQKAPYVCNGCLKFRRRCELQHALYSPQQADESSHDLLVSCRDGINQSPADIALLDELISPLLKQSQSLAHIYAHHSHEIPCSRRTLYNYIDRGVFTAKNIDLRRSVRYKISDAYLPCLNS</sequence>
<keyword evidence="3" id="KW-1185">Reference proteome</keyword>
<dbReference type="KEGG" id="ckl:CKL_1021"/>
<evidence type="ECO:0000313" key="2">
    <source>
        <dbReference type="EMBL" id="EDK33063.1"/>
    </source>
</evidence>
<dbReference type="eggNOG" id="COG2826">
    <property type="taxonomic scope" value="Bacteria"/>
</dbReference>
<dbReference type="Proteomes" id="UP000002411">
    <property type="component" value="Chromosome"/>
</dbReference>
<proteinExistence type="predicted"/>
<dbReference type="EMBL" id="CP000673">
    <property type="protein sequence ID" value="EDK33063.1"/>
    <property type="molecule type" value="Genomic_DNA"/>
</dbReference>
<dbReference type="Pfam" id="PF13936">
    <property type="entry name" value="HTH_38"/>
    <property type="match status" value="1"/>
</dbReference>
<evidence type="ECO:0000313" key="3">
    <source>
        <dbReference type="Proteomes" id="UP000002411"/>
    </source>
</evidence>